<proteinExistence type="predicted"/>
<dbReference type="Proteomes" id="UP001165120">
    <property type="component" value="Unassembled WGS sequence"/>
</dbReference>
<accession>A0A9W6WJF0</accession>
<dbReference type="AlphaFoldDB" id="A0A9W6WJF0"/>
<name>A0A9W6WJF0_CANBO</name>
<evidence type="ECO:0000313" key="2">
    <source>
        <dbReference type="EMBL" id="GME77524.1"/>
    </source>
</evidence>
<dbReference type="EMBL" id="BSXN01002750">
    <property type="protein sequence ID" value="GME77524.1"/>
    <property type="molecule type" value="Genomic_DNA"/>
</dbReference>
<reference evidence="2" key="1">
    <citation type="submission" date="2023-04" db="EMBL/GenBank/DDBJ databases">
        <title>Candida boidinii NBRC 10035.</title>
        <authorList>
            <person name="Ichikawa N."/>
            <person name="Sato H."/>
            <person name="Tonouchi N."/>
        </authorList>
    </citation>
    <scope>NUCLEOTIDE SEQUENCE</scope>
    <source>
        <strain evidence="2">NBRC 10035</strain>
    </source>
</reference>
<sequence length="245" mass="28030">MIIILNFTEGEDEEEEESEEIFDFTDIYLINEFKQANKELIRKLVKSISDGIVEKDESIKDITFESVENTETESDEITKPDENTEDNSTTATTADAEVDTDTGTGAGANVTAKDEEESVPIETTNMEQANQLEPVKPEQVSESIEDTVDEREPTPNTHYDEKEDYRSILTYTDIIMIACFQLSDNELEESVLNKLIESDETIKNSINKLSQIDNRLNNENYRLMINKNILDNYKTKKLLFNPLFV</sequence>
<evidence type="ECO:0000256" key="1">
    <source>
        <dbReference type="SAM" id="MobiDB-lite"/>
    </source>
</evidence>
<organism evidence="2 3">
    <name type="scientific">Candida boidinii</name>
    <name type="common">Yeast</name>
    <dbReference type="NCBI Taxonomy" id="5477"/>
    <lineage>
        <taxon>Eukaryota</taxon>
        <taxon>Fungi</taxon>
        <taxon>Dikarya</taxon>
        <taxon>Ascomycota</taxon>
        <taxon>Saccharomycotina</taxon>
        <taxon>Pichiomycetes</taxon>
        <taxon>Pichiales</taxon>
        <taxon>Pichiaceae</taxon>
        <taxon>Ogataea</taxon>
        <taxon>Ogataea/Candida clade</taxon>
    </lineage>
</organism>
<comment type="caution">
    <text evidence="2">The sequence shown here is derived from an EMBL/GenBank/DDBJ whole genome shotgun (WGS) entry which is preliminary data.</text>
</comment>
<feature type="compositionally biased region" description="Basic and acidic residues" evidence="1">
    <location>
        <begin position="150"/>
        <end position="159"/>
    </location>
</feature>
<feature type="region of interest" description="Disordered" evidence="1">
    <location>
        <begin position="131"/>
        <end position="159"/>
    </location>
</feature>
<keyword evidence="3" id="KW-1185">Reference proteome</keyword>
<feature type="region of interest" description="Disordered" evidence="1">
    <location>
        <begin position="64"/>
        <end position="119"/>
    </location>
</feature>
<gene>
    <name evidence="2" type="ORF">Cboi02_000555900</name>
</gene>
<feature type="compositionally biased region" description="Low complexity" evidence="1">
    <location>
        <begin position="89"/>
        <end position="111"/>
    </location>
</feature>
<protein>
    <submittedName>
        <fullName evidence="2">Unnamed protein product</fullName>
    </submittedName>
</protein>
<evidence type="ECO:0000313" key="3">
    <source>
        <dbReference type="Proteomes" id="UP001165120"/>
    </source>
</evidence>